<dbReference type="InterPro" id="IPR050130">
    <property type="entry name" value="ClpA_ClpB"/>
</dbReference>
<keyword evidence="6" id="KW-1185">Reference proteome</keyword>
<dbReference type="Gene3D" id="1.25.40.20">
    <property type="entry name" value="Ankyrin repeat-containing domain"/>
    <property type="match status" value="1"/>
</dbReference>
<dbReference type="PRINTS" id="PR00300">
    <property type="entry name" value="CLPPROTEASEA"/>
</dbReference>
<dbReference type="InterPro" id="IPR002110">
    <property type="entry name" value="Ankyrin_rpt"/>
</dbReference>
<dbReference type="InterPro" id="IPR027417">
    <property type="entry name" value="P-loop_NTPase"/>
</dbReference>
<dbReference type="PANTHER" id="PTHR11638:SF18">
    <property type="entry name" value="HEAT SHOCK PROTEIN 104"/>
    <property type="match status" value="1"/>
</dbReference>
<dbReference type="PANTHER" id="PTHR11638">
    <property type="entry name" value="ATP-DEPENDENT CLP PROTEASE"/>
    <property type="match status" value="1"/>
</dbReference>
<dbReference type="InterPro" id="IPR036770">
    <property type="entry name" value="Ankyrin_rpt-contain_sf"/>
</dbReference>
<dbReference type="GO" id="GO:0034605">
    <property type="term" value="P:cellular response to heat"/>
    <property type="evidence" value="ECO:0007669"/>
    <property type="project" value="TreeGrafter"/>
</dbReference>
<name>A0A6A6BV80_9PEZI</name>
<dbReference type="Gene3D" id="3.40.50.300">
    <property type="entry name" value="P-loop containing nucleotide triphosphate hydrolases"/>
    <property type="match status" value="1"/>
</dbReference>
<dbReference type="InterPro" id="IPR003593">
    <property type="entry name" value="AAA+_ATPase"/>
</dbReference>
<dbReference type="EMBL" id="ML995475">
    <property type="protein sequence ID" value="KAF2146737.1"/>
    <property type="molecule type" value="Genomic_DNA"/>
</dbReference>
<gene>
    <name evidence="5" type="ORF">K452DRAFT_323839</name>
</gene>
<dbReference type="GO" id="GO:0005524">
    <property type="term" value="F:ATP binding"/>
    <property type="evidence" value="ECO:0007669"/>
    <property type="project" value="UniProtKB-KW"/>
</dbReference>
<keyword evidence="1" id="KW-0547">Nucleotide-binding</keyword>
<dbReference type="OrthoDB" id="47330at2759"/>
<dbReference type="GO" id="GO:0016887">
    <property type="term" value="F:ATP hydrolysis activity"/>
    <property type="evidence" value="ECO:0007669"/>
    <property type="project" value="InterPro"/>
</dbReference>
<proteinExistence type="predicted"/>
<dbReference type="InterPro" id="IPR003959">
    <property type="entry name" value="ATPase_AAA_core"/>
</dbReference>
<organism evidence="5 6">
    <name type="scientific">Aplosporella prunicola CBS 121167</name>
    <dbReference type="NCBI Taxonomy" id="1176127"/>
    <lineage>
        <taxon>Eukaryota</taxon>
        <taxon>Fungi</taxon>
        <taxon>Dikarya</taxon>
        <taxon>Ascomycota</taxon>
        <taxon>Pezizomycotina</taxon>
        <taxon>Dothideomycetes</taxon>
        <taxon>Dothideomycetes incertae sedis</taxon>
        <taxon>Botryosphaeriales</taxon>
        <taxon>Aplosporellaceae</taxon>
        <taxon>Aplosporella</taxon>
    </lineage>
</organism>
<evidence type="ECO:0000256" key="1">
    <source>
        <dbReference type="ARBA" id="ARBA00022741"/>
    </source>
</evidence>
<dbReference type="SUPFAM" id="SSF52540">
    <property type="entry name" value="P-loop containing nucleoside triphosphate hydrolases"/>
    <property type="match status" value="1"/>
</dbReference>
<dbReference type="GO" id="GO:0005737">
    <property type="term" value="C:cytoplasm"/>
    <property type="evidence" value="ECO:0007669"/>
    <property type="project" value="TreeGrafter"/>
</dbReference>
<evidence type="ECO:0000313" key="6">
    <source>
        <dbReference type="Proteomes" id="UP000799438"/>
    </source>
</evidence>
<dbReference type="SMART" id="SM00248">
    <property type="entry name" value="ANK"/>
    <property type="match status" value="2"/>
</dbReference>
<dbReference type="AlphaFoldDB" id="A0A6A6BV80"/>
<evidence type="ECO:0000259" key="4">
    <source>
        <dbReference type="SMART" id="SM00382"/>
    </source>
</evidence>
<keyword evidence="2" id="KW-0067">ATP-binding</keyword>
<dbReference type="Proteomes" id="UP000799438">
    <property type="component" value="Unassembled WGS sequence"/>
</dbReference>
<sequence>MSSSFAGVTDLNHVKWIPKPKAGEPALTATVVAKVTQTTAHPAPALSDTLAPSTAKVTPARNLAPQVDRNAFDTFQLPKLSLKDQTAPKSFNAAILSAAIQCGCSIDAISAYLESYDHVTIRTEINAPVEGLCTALFYAIERNDTQCVTLLLQHGANPTIPSFQMPALGFAIINGKQSLSNPLDVIKTLLAYGADAKAIPFVKPSTAGWKAACISAMNISQEFFIHRAKVIPKTNMRTKQLARAHGMTELLNLPYFLIGQSHATTLIKDNVVSYVTLEGREPLVMAFSGPSGHGKTELAQQMGKLLSVDTTVVDCAQMKHDTDLFGARNGYQRSDEGSQLNNFLAENDGKCSVVFLDEFDKTSKEILHSLLLVCGSGAYYDRRNNTRVDCSKTLWILATNLGDKEIERFYNEHMKKKPEEERETIYEIRGLFTKKFGAPFTGRINVVVPFLPFNETECAIVTHKFLLDFVDEVRQDIEIRPDVKRYVGHCHFDIGDGTDLVRHIAKTSYTPELGARSLRQAVNNVKLKFILAYLNDDGGKLITDETNESPLQRFVPRLITHSGGSKEIVVLAEPLKCKPVLDSDSSQGSTTVSMTDSDDSDDDVIMPLRF</sequence>
<dbReference type="InterPro" id="IPR001270">
    <property type="entry name" value="ClpA/B"/>
</dbReference>
<dbReference type="SUPFAM" id="SSF48403">
    <property type="entry name" value="Ankyrin repeat"/>
    <property type="match status" value="1"/>
</dbReference>
<dbReference type="SMART" id="SM00382">
    <property type="entry name" value="AAA"/>
    <property type="match status" value="1"/>
</dbReference>
<feature type="region of interest" description="Disordered" evidence="3">
    <location>
        <begin position="581"/>
        <end position="602"/>
    </location>
</feature>
<dbReference type="GeneID" id="54302160"/>
<evidence type="ECO:0000256" key="3">
    <source>
        <dbReference type="SAM" id="MobiDB-lite"/>
    </source>
</evidence>
<evidence type="ECO:0000313" key="5">
    <source>
        <dbReference type="EMBL" id="KAF2146737.1"/>
    </source>
</evidence>
<reference evidence="5" key="1">
    <citation type="journal article" date="2020" name="Stud. Mycol.">
        <title>101 Dothideomycetes genomes: a test case for predicting lifestyles and emergence of pathogens.</title>
        <authorList>
            <person name="Haridas S."/>
            <person name="Albert R."/>
            <person name="Binder M."/>
            <person name="Bloem J."/>
            <person name="Labutti K."/>
            <person name="Salamov A."/>
            <person name="Andreopoulos B."/>
            <person name="Baker S."/>
            <person name="Barry K."/>
            <person name="Bills G."/>
            <person name="Bluhm B."/>
            <person name="Cannon C."/>
            <person name="Castanera R."/>
            <person name="Culley D."/>
            <person name="Daum C."/>
            <person name="Ezra D."/>
            <person name="Gonzalez J."/>
            <person name="Henrissat B."/>
            <person name="Kuo A."/>
            <person name="Liang C."/>
            <person name="Lipzen A."/>
            <person name="Lutzoni F."/>
            <person name="Magnuson J."/>
            <person name="Mondo S."/>
            <person name="Nolan M."/>
            <person name="Ohm R."/>
            <person name="Pangilinan J."/>
            <person name="Park H.-J."/>
            <person name="Ramirez L."/>
            <person name="Alfaro M."/>
            <person name="Sun H."/>
            <person name="Tritt A."/>
            <person name="Yoshinaga Y."/>
            <person name="Zwiers L.-H."/>
            <person name="Turgeon B."/>
            <person name="Goodwin S."/>
            <person name="Spatafora J."/>
            <person name="Crous P."/>
            <person name="Grigoriev I."/>
        </authorList>
    </citation>
    <scope>NUCLEOTIDE SEQUENCE</scope>
    <source>
        <strain evidence="5">CBS 121167</strain>
    </source>
</reference>
<protein>
    <recommendedName>
        <fullName evidence="4">AAA+ ATPase domain-containing protein</fullName>
    </recommendedName>
</protein>
<accession>A0A6A6BV80</accession>
<feature type="domain" description="AAA+ ATPase" evidence="4">
    <location>
        <begin position="281"/>
        <end position="419"/>
    </location>
</feature>
<evidence type="ECO:0000256" key="2">
    <source>
        <dbReference type="ARBA" id="ARBA00022840"/>
    </source>
</evidence>
<dbReference type="Pfam" id="PF07724">
    <property type="entry name" value="AAA_2"/>
    <property type="match status" value="1"/>
</dbReference>
<dbReference type="RefSeq" id="XP_033402446.1">
    <property type="nucleotide sequence ID" value="XM_033544664.1"/>
</dbReference>
<dbReference type="Pfam" id="PF12796">
    <property type="entry name" value="Ank_2"/>
    <property type="match status" value="1"/>
</dbReference>